<dbReference type="Pfam" id="PF00128">
    <property type="entry name" value="Alpha-amylase"/>
    <property type="match status" value="1"/>
</dbReference>
<dbReference type="Pfam" id="PF16657">
    <property type="entry name" value="Malt_amylase_C"/>
    <property type="match status" value="1"/>
</dbReference>
<dbReference type="InterPro" id="IPR032091">
    <property type="entry name" value="Malt_amylase-like_C"/>
</dbReference>
<dbReference type="EC" id="3.2.1.54" evidence="3"/>
<proteinExistence type="predicted"/>
<feature type="signal peptide" evidence="1">
    <location>
        <begin position="1"/>
        <end position="24"/>
    </location>
</feature>
<dbReference type="Proteomes" id="UP000837803">
    <property type="component" value="Unassembled WGS sequence"/>
</dbReference>
<reference evidence="3" key="1">
    <citation type="submission" date="2021-12" db="EMBL/GenBank/DDBJ databases">
        <authorList>
            <person name="Rodrigo-Torres L."/>
            <person name="Arahal R. D."/>
            <person name="Lucena T."/>
        </authorList>
    </citation>
    <scope>NUCLEOTIDE SEQUENCE</scope>
    <source>
        <strain evidence="3">CECT 8419</strain>
    </source>
</reference>
<keyword evidence="3" id="KW-0378">Hydrolase</keyword>
<evidence type="ECO:0000313" key="4">
    <source>
        <dbReference type="Proteomes" id="UP000837803"/>
    </source>
</evidence>
<organism evidence="3 4">
    <name type="scientific">Neolewinella maritima</name>
    <dbReference type="NCBI Taxonomy" id="1383882"/>
    <lineage>
        <taxon>Bacteria</taxon>
        <taxon>Pseudomonadati</taxon>
        <taxon>Bacteroidota</taxon>
        <taxon>Saprospiria</taxon>
        <taxon>Saprospirales</taxon>
        <taxon>Lewinellaceae</taxon>
        <taxon>Neolewinella</taxon>
    </lineage>
</organism>
<dbReference type="PANTHER" id="PTHR47786:SF2">
    <property type="entry name" value="GLYCOSYL HYDROLASE FAMILY 13 CATALYTIC DOMAIN-CONTAINING PROTEIN"/>
    <property type="match status" value="1"/>
</dbReference>
<comment type="caution">
    <text evidence="3">The sequence shown here is derived from an EMBL/GenBank/DDBJ whole genome shotgun (WGS) entry which is preliminary data.</text>
</comment>
<keyword evidence="4" id="KW-1185">Reference proteome</keyword>
<dbReference type="GO" id="GO:0047798">
    <property type="term" value="F:cyclomaltodextrinase activity"/>
    <property type="evidence" value="ECO:0007669"/>
    <property type="project" value="UniProtKB-EC"/>
</dbReference>
<name>A0ABN8EZC0_9BACT</name>
<dbReference type="EMBL" id="CAKLPZ010000001">
    <property type="protein sequence ID" value="CAH0999197.1"/>
    <property type="molecule type" value="Genomic_DNA"/>
</dbReference>
<evidence type="ECO:0000313" key="3">
    <source>
        <dbReference type="EMBL" id="CAH0999197.1"/>
    </source>
</evidence>
<dbReference type="Gene3D" id="2.60.40.1180">
    <property type="entry name" value="Golgi alpha-mannosidase II"/>
    <property type="match status" value="1"/>
</dbReference>
<dbReference type="CDD" id="cd11313">
    <property type="entry name" value="AmyAc_arch_bac_AmyA"/>
    <property type="match status" value="1"/>
</dbReference>
<protein>
    <submittedName>
        <fullName evidence="3">Cyclomaltodextrinase</fullName>
        <ecNumber evidence="3">3.2.1.54</ecNumber>
    </submittedName>
</protein>
<gene>
    <name evidence="3" type="ORF">LEM8419_00494</name>
</gene>
<dbReference type="SMART" id="SM00642">
    <property type="entry name" value="Aamy"/>
    <property type="match status" value="1"/>
</dbReference>
<accession>A0ABN8EZC0</accession>
<evidence type="ECO:0000256" key="1">
    <source>
        <dbReference type="SAM" id="SignalP"/>
    </source>
</evidence>
<keyword evidence="3" id="KW-0326">Glycosidase</keyword>
<dbReference type="RefSeq" id="WP_238749392.1">
    <property type="nucleotide sequence ID" value="NZ_CAKLPZ010000001.1"/>
</dbReference>
<dbReference type="InterPro" id="IPR006047">
    <property type="entry name" value="GH13_cat_dom"/>
</dbReference>
<sequence length="494" mass="55859">MTSRLATLLSLLLLTALFSCERRADDTPMVTATTQEVSDLAVEPRIPDWHKDAVIYEVNTRIYTPEGTFAAFQEHLPRLADMGVDILWFMPIHPVSEKNRKGELGSPYAVADYRDVNPDFGTKEDFKAMVEAIHAAGMHVIIDWVPNHTGWDNDWITSHPDFYTQKDGEITDPINPETGESWGWTDVADLDYDNPEMRDSMIAAMAYWVTDMNVDGFRVDVAHGVPVDFWEQATDSLYAIEPLFMLSEGAVPAIVNDGAFVMDYGWEMHHTLNEIAKARGAKREVETDLSNIARQEEDAKDEVTALAIDETLARQREDYQRGYKMQFTSNHDENAWAGTEFQRMGDGAQAFAVLTATFDGMPLIYSGQESAVDRQYEFFKKDQIEWGDFKYADFYTKLFDLKERNQALWNGEYGGELVKIPTGNDENIYAFTREKNGDRVVVIINLSGEAQTGTLAGDGYTGTMTELFSEDSAEVVPGMDISLEPWAYRVYTNK</sequence>
<feature type="chain" id="PRO_5046377090" evidence="1">
    <location>
        <begin position="25"/>
        <end position="494"/>
    </location>
</feature>
<dbReference type="Gene3D" id="3.20.20.80">
    <property type="entry name" value="Glycosidases"/>
    <property type="match status" value="1"/>
</dbReference>
<dbReference type="PANTHER" id="PTHR47786">
    <property type="entry name" value="ALPHA-1,4-GLUCAN:MALTOSE-1-PHOSPHATE MALTOSYLTRANSFERASE"/>
    <property type="match status" value="1"/>
</dbReference>
<feature type="domain" description="Glycosyl hydrolase family 13 catalytic" evidence="2">
    <location>
        <begin position="44"/>
        <end position="385"/>
    </location>
</feature>
<keyword evidence="1" id="KW-0732">Signal</keyword>
<dbReference type="InterPro" id="IPR013780">
    <property type="entry name" value="Glyco_hydro_b"/>
</dbReference>
<evidence type="ECO:0000259" key="2">
    <source>
        <dbReference type="SMART" id="SM00642"/>
    </source>
</evidence>
<dbReference type="InterPro" id="IPR017853">
    <property type="entry name" value="GH"/>
</dbReference>
<dbReference type="SUPFAM" id="SSF51011">
    <property type="entry name" value="Glycosyl hydrolase domain"/>
    <property type="match status" value="1"/>
</dbReference>
<dbReference type="SUPFAM" id="SSF51445">
    <property type="entry name" value="(Trans)glycosidases"/>
    <property type="match status" value="1"/>
</dbReference>
<dbReference type="PROSITE" id="PS51257">
    <property type="entry name" value="PROKAR_LIPOPROTEIN"/>
    <property type="match status" value="1"/>
</dbReference>